<protein>
    <submittedName>
        <fullName evidence="2 4">Uncharacterized protein</fullName>
    </submittedName>
</protein>
<proteinExistence type="predicted"/>
<feature type="region of interest" description="Disordered" evidence="1">
    <location>
        <begin position="1"/>
        <end position="30"/>
    </location>
</feature>
<dbReference type="Proteomes" id="UP000272942">
    <property type="component" value="Unassembled WGS sequence"/>
</dbReference>
<organism evidence="4">
    <name type="scientific">Echinostoma caproni</name>
    <dbReference type="NCBI Taxonomy" id="27848"/>
    <lineage>
        <taxon>Eukaryota</taxon>
        <taxon>Metazoa</taxon>
        <taxon>Spiralia</taxon>
        <taxon>Lophotrochozoa</taxon>
        <taxon>Platyhelminthes</taxon>
        <taxon>Trematoda</taxon>
        <taxon>Digenea</taxon>
        <taxon>Plagiorchiida</taxon>
        <taxon>Echinostomata</taxon>
        <taxon>Echinostomatoidea</taxon>
        <taxon>Echinostomatidae</taxon>
        <taxon>Echinostoma</taxon>
    </lineage>
</organism>
<reference evidence="4" key="1">
    <citation type="submission" date="2016-06" db="UniProtKB">
        <authorList>
            <consortium name="WormBaseParasite"/>
        </authorList>
    </citation>
    <scope>IDENTIFICATION</scope>
</reference>
<evidence type="ECO:0000313" key="3">
    <source>
        <dbReference type="Proteomes" id="UP000272942"/>
    </source>
</evidence>
<name>A0A183B5W0_9TREM</name>
<dbReference type="WBParaSite" id="ECPE_0001463501-mRNA-1">
    <property type="protein sequence ID" value="ECPE_0001463501-mRNA-1"/>
    <property type="gene ID" value="ECPE_0001463501"/>
</dbReference>
<dbReference type="AlphaFoldDB" id="A0A183B5W0"/>
<sequence length="220" mass="24076">MYSEPSECSDEDSLPTREIPMSNEVSETSNWASTETALEAALVALDLQGSIIHELRGKVAALDNDISHLTALFKDNFPTCDAAGQAITLSKQQIFDTAAKLESAAISAKRTKIWGSFPKFNSPLQATETLLRSLTAPSLHKPIGASWLMSKAKKTKVSILITFNSESMVADALAQTETLKRACNLVRGVSPDKPLHTQKYSRRSTRGSPKSYWCMNLDAR</sequence>
<dbReference type="EMBL" id="UZAN01057990">
    <property type="protein sequence ID" value="VDP91867.1"/>
    <property type="molecule type" value="Genomic_DNA"/>
</dbReference>
<evidence type="ECO:0000313" key="4">
    <source>
        <dbReference type="WBParaSite" id="ECPE_0001463501-mRNA-1"/>
    </source>
</evidence>
<evidence type="ECO:0000313" key="2">
    <source>
        <dbReference type="EMBL" id="VDP91867.1"/>
    </source>
</evidence>
<accession>A0A183B5W0</accession>
<evidence type="ECO:0000256" key="1">
    <source>
        <dbReference type="SAM" id="MobiDB-lite"/>
    </source>
</evidence>
<keyword evidence="3" id="KW-1185">Reference proteome</keyword>
<gene>
    <name evidence="2" type="ORF">ECPE_LOCUS14595</name>
</gene>
<reference evidence="2 3" key="2">
    <citation type="submission" date="2018-11" db="EMBL/GenBank/DDBJ databases">
        <authorList>
            <consortium name="Pathogen Informatics"/>
        </authorList>
    </citation>
    <scope>NUCLEOTIDE SEQUENCE [LARGE SCALE GENOMIC DNA]</scope>
    <source>
        <strain evidence="2 3">Egypt</strain>
    </source>
</reference>